<evidence type="ECO:0000256" key="2">
    <source>
        <dbReference type="ARBA" id="ARBA00004123"/>
    </source>
</evidence>
<dbReference type="Pfam" id="PF12171">
    <property type="entry name" value="zf-C2H2_jaz"/>
    <property type="match status" value="1"/>
</dbReference>
<dbReference type="InterPro" id="IPR022755">
    <property type="entry name" value="Znf_C2H2_jaz"/>
</dbReference>
<evidence type="ECO:0000259" key="12">
    <source>
        <dbReference type="SMART" id="SM00451"/>
    </source>
</evidence>
<evidence type="ECO:0000256" key="7">
    <source>
        <dbReference type="ARBA" id="ARBA00023242"/>
    </source>
</evidence>
<dbReference type="GO" id="GO:0005681">
    <property type="term" value="C:spliceosomal complex"/>
    <property type="evidence" value="ECO:0007669"/>
    <property type="project" value="InterPro"/>
</dbReference>
<dbReference type="OrthoDB" id="30343at2759"/>
<evidence type="ECO:0000256" key="1">
    <source>
        <dbReference type="ARBA" id="ARBA00002609"/>
    </source>
</evidence>
<dbReference type="InterPro" id="IPR036236">
    <property type="entry name" value="Znf_C2H2_sf"/>
</dbReference>
<comment type="function">
    <text evidence="1">Involved in pre-mRNA splicing as a component of the spliceosome.</text>
</comment>
<evidence type="ECO:0000256" key="9">
    <source>
        <dbReference type="ARBA" id="ARBA00067762"/>
    </source>
</evidence>
<protein>
    <recommendedName>
        <fullName evidence="9">Zinc finger matrin-type protein 2</fullName>
    </recommendedName>
</protein>
<feature type="region of interest" description="Disordered" evidence="11">
    <location>
        <begin position="171"/>
        <end position="213"/>
    </location>
</feature>
<keyword evidence="6" id="KW-0238">DNA-binding</keyword>
<dbReference type="FunFam" id="3.30.160.60:FF:000282">
    <property type="entry name" value="Zinc finger, matrin-type 2"/>
    <property type="match status" value="1"/>
</dbReference>
<proteinExistence type="predicted"/>
<evidence type="ECO:0000256" key="10">
    <source>
        <dbReference type="SAM" id="Coils"/>
    </source>
</evidence>
<keyword evidence="5" id="KW-0862">Zinc</keyword>
<dbReference type="GO" id="GO:0000398">
    <property type="term" value="P:mRNA splicing, via spliceosome"/>
    <property type="evidence" value="ECO:0007669"/>
    <property type="project" value="InterPro"/>
</dbReference>
<feature type="coiled-coil region" evidence="10">
    <location>
        <begin position="108"/>
        <end position="144"/>
    </location>
</feature>
<dbReference type="AlphaFoldDB" id="Q4SQ28"/>
<keyword evidence="7" id="KW-0539">Nucleus</keyword>
<dbReference type="EMBL" id="CAAE01014536">
    <property type="protein sequence ID" value="CAF97254.1"/>
    <property type="molecule type" value="Genomic_DNA"/>
</dbReference>
<gene>
    <name evidence="13" type="ORF">GSTENG00014549001</name>
</gene>
<sequence>DFRRKWDKDEFENLAQKRLAEEREKEKRDGKTAPPVKRELLRHRDYKVDLESKLGKTIVITKTTPQAEMGGYYCNVCDCVVKDSINFLDHINGKKHQRNLGMSMRVERSSLDQVKKRFEVNKKKLEEKQKEYDFEERMKELREEVRPASEQMMQADAIKFVVSGRFHSPRLISLHSSGGESQSLQEGETEGEETPGGGRRGFGGRRRDGGSDGLLGLRLLKEESLMLSAPPIRTGSWI</sequence>
<organism evidence="13">
    <name type="scientific">Tetraodon nigroviridis</name>
    <name type="common">Spotted green pufferfish</name>
    <name type="synonym">Chelonodon nigroviridis</name>
    <dbReference type="NCBI Taxonomy" id="99883"/>
    <lineage>
        <taxon>Eukaryota</taxon>
        <taxon>Metazoa</taxon>
        <taxon>Chordata</taxon>
        <taxon>Craniata</taxon>
        <taxon>Vertebrata</taxon>
        <taxon>Euteleostomi</taxon>
        <taxon>Actinopterygii</taxon>
        <taxon>Neopterygii</taxon>
        <taxon>Teleostei</taxon>
        <taxon>Neoteleostei</taxon>
        <taxon>Acanthomorphata</taxon>
        <taxon>Eupercaria</taxon>
        <taxon>Tetraodontiformes</taxon>
        <taxon>Tetradontoidea</taxon>
        <taxon>Tetraodontidae</taxon>
        <taxon>Tetraodon</taxon>
    </lineage>
</organism>
<evidence type="ECO:0000256" key="3">
    <source>
        <dbReference type="ARBA" id="ARBA00022723"/>
    </source>
</evidence>
<dbReference type="GO" id="GO:0046540">
    <property type="term" value="C:U4/U6 x U5 tri-snRNP complex"/>
    <property type="evidence" value="ECO:0007669"/>
    <property type="project" value="TreeGrafter"/>
</dbReference>
<feature type="domain" description="U1-type" evidence="12">
    <location>
        <begin position="69"/>
        <end position="103"/>
    </location>
</feature>
<feature type="compositionally biased region" description="Low complexity" evidence="11">
    <location>
        <begin position="173"/>
        <end position="186"/>
    </location>
</feature>
<keyword evidence="3" id="KW-0479">Metal-binding</keyword>
<accession>Q4SQ28</accession>
<name>Q4SQ28_TETNG</name>
<dbReference type="GO" id="GO:0008270">
    <property type="term" value="F:zinc ion binding"/>
    <property type="evidence" value="ECO:0007669"/>
    <property type="project" value="UniProtKB-KW"/>
</dbReference>
<evidence type="ECO:0000256" key="5">
    <source>
        <dbReference type="ARBA" id="ARBA00022833"/>
    </source>
</evidence>
<evidence type="ECO:0000256" key="11">
    <source>
        <dbReference type="SAM" id="MobiDB-lite"/>
    </source>
</evidence>
<dbReference type="Gene3D" id="3.30.160.60">
    <property type="entry name" value="Classic Zinc Finger"/>
    <property type="match status" value="1"/>
</dbReference>
<comment type="subcellular location">
    <subcellularLocation>
        <location evidence="2">Nucleus</location>
    </subcellularLocation>
</comment>
<evidence type="ECO:0000256" key="6">
    <source>
        <dbReference type="ARBA" id="ARBA00023125"/>
    </source>
</evidence>
<evidence type="ECO:0000256" key="4">
    <source>
        <dbReference type="ARBA" id="ARBA00022771"/>
    </source>
</evidence>
<dbReference type="SMART" id="SM00451">
    <property type="entry name" value="ZnF_U1"/>
    <property type="match status" value="1"/>
</dbReference>
<comment type="subunit">
    <text evidence="8">Component of the spliceosome B complex.</text>
</comment>
<evidence type="ECO:0000256" key="8">
    <source>
        <dbReference type="ARBA" id="ARBA00063310"/>
    </source>
</evidence>
<reference evidence="13" key="2">
    <citation type="submission" date="2004-02" db="EMBL/GenBank/DDBJ databases">
        <authorList>
            <consortium name="Genoscope"/>
            <consortium name="Whitehead Institute Centre for Genome Research"/>
        </authorList>
    </citation>
    <scope>NUCLEOTIDE SEQUENCE</scope>
</reference>
<reference evidence="13" key="1">
    <citation type="journal article" date="2004" name="Nature">
        <title>Genome duplication in the teleost fish Tetraodon nigroviridis reveals the early vertebrate proto-karyotype.</title>
        <authorList>
            <person name="Jaillon O."/>
            <person name="Aury J.-M."/>
            <person name="Brunet F."/>
            <person name="Petit J.-L."/>
            <person name="Stange-Thomann N."/>
            <person name="Mauceli E."/>
            <person name="Bouneau L."/>
            <person name="Fischer C."/>
            <person name="Ozouf-Costaz C."/>
            <person name="Bernot A."/>
            <person name="Nicaud S."/>
            <person name="Jaffe D."/>
            <person name="Fisher S."/>
            <person name="Lutfalla G."/>
            <person name="Dossat C."/>
            <person name="Segurens B."/>
            <person name="Dasilva C."/>
            <person name="Salanoubat M."/>
            <person name="Levy M."/>
            <person name="Boudet N."/>
            <person name="Castellano S."/>
            <person name="Anthouard V."/>
            <person name="Jubin C."/>
            <person name="Castelli V."/>
            <person name="Katinka M."/>
            <person name="Vacherie B."/>
            <person name="Biemont C."/>
            <person name="Skalli Z."/>
            <person name="Cattolico L."/>
            <person name="Poulain J."/>
            <person name="De Berardinis V."/>
            <person name="Cruaud C."/>
            <person name="Duprat S."/>
            <person name="Brottier P."/>
            <person name="Coutanceau J.-P."/>
            <person name="Gouzy J."/>
            <person name="Parra G."/>
            <person name="Lardier G."/>
            <person name="Chapple C."/>
            <person name="McKernan K.J."/>
            <person name="McEwan P."/>
            <person name="Bosak S."/>
            <person name="Kellis M."/>
            <person name="Volff J.-N."/>
            <person name="Guigo R."/>
            <person name="Zody M.C."/>
            <person name="Mesirov J."/>
            <person name="Lindblad-Toh K."/>
            <person name="Birren B."/>
            <person name="Nusbaum C."/>
            <person name="Kahn D."/>
            <person name="Robinson-Rechavi M."/>
            <person name="Laudet V."/>
            <person name="Schachter V."/>
            <person name="Quetier F."/>
            <person name="Saurin W."/>
            <person name="Scarpelli C."/>
            <person name="Wincker P."/>
            <person name="Lander E.S."/>
            <person name="Weissenbach J."/>
            <person name="Roest Crollius H."/>
        </authorList>
    </citation>
    <scope>NUCLEOTIDE SEQUENCE [LARGE SCALE GENOMIC DNA]</scope>
</reference>
<dbReference type="PANTHER" id="PTHR45986:SF1">
    <property type="entry name" value="ZINC FINGER MATRIN-TYPE PROTEIN 2"/>
    <property type="match status" value="1"/>
</dbReference>
<dbReference type="KEGG" id="tng:GSTEN00014549G001"/>
<dbReference type="PANTHER" id="PTHR45986">
    <property type="entry name" value="ZINC FINGER MATRIN-TYPE PROTEIN 2"/>
    <property type="match status" value="1"/>
</dbReference>
<keyword evidence="4" id="KW-0863">Zinc-finger</keyword>
<dbReference type="InterPro" id="IPR003604">
    <property type="entry name" value="Matrin/U1-like-C_Znf_C2H2"/>
</dbReference>
<keyword evidence="10" id="KW-0175">Coiled coil</keyword>
<dbReference type="GO" id="GO:0003677">
    <property type="term" value="F:DNA binding"/>
    <property type="evidence" value="ECO:0007669"/>
    <property type="project" value="UniProtKB-KW"/>
</dbReference>
<evidence type="ECO:0000313" key="13">
    <source>
        <dbReference type="EMBL" id="CAF97254.1"/>
    </source>
</evidence>
<dbReference type="InterPro" id="IPR040107">
    <property type="entry name" value="Snu23"/>
</dbReference>
<feature type="non-terminal residue" evidence="13">
    <location>
        <position position="1"/>
    </location>
</feature>
<dbReference type="SUPFAM" id="SSF57667">
    <property type="entry name" value="beta-beta-alpha zinc fingers"/>
    <property type="match status" value="1"/>
</dbReference>